<dbReference type="VEuPathDB" id="FungiDB:PC110_g20912"/>
<dbReference type="AlphaFoldDB" id="A0A329RD84"/>
<evidence type="ECO:0000256" key="1">
    <source>
        <dbReference type="SAM" id="MobiDB-lite"/>
    </source>
</evidence>
<dbReference type="Proteomes" id="UP000251314">
    <property type="component" value="Unassembled WGS sequence"/>
</dbReference>
<reference evidence="2" key="2">
    <citation type="submission" date="2018-10" db="EMBL/GenBank/DDBJ databases">
        <title>Effector identification in a new, highly contiguous assembly of the strawberry crown rot pathogen Phytophthora cactorum.</title>
        <authorList>
            <person name="Armitage A.D."/>
            <person name="Nellist C.F."/>
            <person name="Bates H."/>
            <person name="Vickerstaff R.J."/>
            <person name="Harrison R.J."/>
        </authorList>
    </citation>
    <scope>NUCLEOTIDE SEQUENCE</scope>
    <source>
        <strain evidence="2">15-7</strain>
        <strain evidence="3">4032</strain>
        <strain evidence="4">4040</strain>
        <strain evidence="5">P415</strain>
        <strain evidence="6">P421</strain>
    </source>
</reference>
<evidence type="ECO:0000313" key="6">
    <source>
        <dbReference type="EMBL" id="KAG3224659.1"/>
    </source>
</evidence>
<dbReference type="Proteomes" id="UP000760860">
    <property type="component" value="Unassembled WGS sequence"/>
</dbReference>
<dbReference type="EMBL" id="RCMI01001731">
    <property type="protein sequence ID" value="KAG2881779.1"/>
    <property type="molecule type" value="Genomic_DNA"/>
</dbReference>
<gene>
    <name evidence="7" type="ORF">PC110_g20912</name>
    <name evidence="2" type="ORF">PC113_g22241</name>
    <name evidence="3" type="ORF">PC115_g22121</name>
    <name evidence="4" type="ORF">PC117_g24382</name>
    <name evidence="5" type="ORF">PC118_g22241</name>
    <name evidence="6" type="ORF">PC129_g4724</name>
</gene>
<evidence type="ECO:0000313" key="7">
    <source>
        <dbReference type="EMBL" id="RAW22647.1"/>
    </source>
</evidence>
<dbReference type="EMBL" id="RCMV01000105">
    <property type="protein sequence ID" value="KAG3224659.1"/>
    <property type="molecule type" value="Genomic_DNA"/>
</dbReference>
<name>A0A329RD84_9STRA</name>
<comment type="caution">
    <text evidence="7">The sequence shown here is derived from an EMBL/GenBank/DDBJ whole genome shotgun (WGS) entry which is preliminary data.</text>
</comment>
<accession>A0A329RD84</accession>
<dbReference type="Proteomes" id="UP000735874">
    <property type="component" value="Unassembled WGS sequence"/>
</dbReference>
<evidence type="ECO:0000313" key="2">
    <source>
        <dbReference type="EMBL" id="KAG2823043.1"/>
    </source>
</evidence>
<proteinExistence type="predicted"/>
<organism evidence="7 8">
    <name type="scientific">Phytophthora cactorum</name>
    <dbReference type="NCBI Taxonomy" id="29920"/>
    <lineage>
        <taxon>Eukaryota</taxon>
        <taxon>Sar</taxon>
        <taxon>Stramenopiles</taxon>
        <taxon>Oomycota</taxon>
        <taxon>Peronosporomycetes</taxon>
        <taxon>Peronosporales</taxon>
        <taxon>Peronosporaceae</taxon>
        <taxon>Phytophthora</taxon>
    </lineage>
</organism>
<sequence length="68" mass="7379">MRAVPSNIADWTSRTLINPLQRRRAVEYRESPGSAGTAQPPPANLTPVQSHSRATLRPLKTSSSGENP</sequence>
<dbReference type="EMBL" id="RCML01001691">
    <property type="protein sequence ID" value="KAG2960936.1"/>
    <property type="molecule type" value="Genomic_DNA"/>
</dbReference>
<dbReference type="Proteomes" id="UP000736787">
    <property type="component" value="Unassembled WGS sequence"/>
</dbReference>
<evidence type="ECO:0000313" key="3">
    <source>
        <dbReference type="EMBL" id="KAG2881779.1"/>
    </source>
</evidence>
<reference evidence="7 8" key="1">
    <citation type="submission" date="2018-01" db="EMBL/GenBank/DDBJ databases">
        <title>Draft genome of the strawberry crown rot pathogen Phytophthora cactorum.</title>
        <authorList>
            <person name="Armitage A.D."/>
            <person name="Lysoe E."/>
            <person name="Nellist C.F."/>
            <person name="Harrison R.J."/>
            <person name="Brurberg M.B."/>
        </authorList>
    </citation>
    <scope>NUCLEOTIDE SEQUENCE [LARGE SCALE GENOMIC DNA]</scope>
    <source>
        <strain evidence="7 8">10300</strain>
    </source>
</reference>
<dbReference type="Proteomes" id="UP000697107">
    <property type="component" value="Unassembled WGS sequence"/>
</dbReference>
<evidence type="ECO:0000313" key="5">
    <source>
        <dbReference type="EMBL" id="KAG2960936.1"/>
    </source>
</evidence>
<protein>
    <submittedName>
        <fullName evidence="7">Uncharacterized protein</fullName>
    </submittedName>
</protein>
<keyword evidence="8" id="KW-1185">Reference proteome</keyword>
<evidence type="ECO:0000313" key="8">
    <source>
        <dbReference type="Proteomes" id="UP000251314"/>
    </source>
</evidence>
<feature type="region of interest" description="Disordered" evidence="1">
    <location>
        <begin position="22"/>
        <end position="68"/>
    </location>
</feature>
<dbReference type="EMBL" id="MJFZ01001248">
    <property type="protein sequence ID" value="RAW22647.1"/>
    <property type="molecule type" value="Genomic_DNA"/>
</dbReference>
<dbReference type="EMBL" id="RCMG01001632">
    <property type="protein sequence ID" value="KAG2823043.1"/>
    <property type="molecule type" value="Genomic_DNA"/>
</dbReference>
<evidence type="ECO:0000313" key="4">
    <source>
        <dbReference type="EMBL" id="KAG2890817.1"/>
    </source>
</evidence>
<dbReference type="Proteomes" id="UP000774804">
    <property type="component" value="Unassembled WGS sequence"/>
</dbReference>
<dbReference type="OrthoDB" id="128527at2759"/>
<dbReference type="EMBL" id="RCMK01001628">
    <property type="protein sequence ID" value="KAG2890817.1"/>
    <property type="molecule type" value="Genomic_DNA"/>
</dbReference>